<comment type="caution">
    <text evidence="3">The sequence shown here is derived from an EMBL/GenBank/DDBJ whole genome shotgun (WGS) entry which is preliminary data.</text>
</comment>
<keyword evidence="4" id="KW-1185">Reference proteome</keyword>
<dbReference type="OrthoDB" id="1771181at2"/>
<proteinExistence type="predicted"/>
<organism evidence="3 4">
    <name type="scientific">Parablautia intestinalis</name>
    <dbReference type="NCBI Taxonomy" id="2320100"/>
    <lineage>
        <taxon>Bacteria</taxon>
        <taxon>Bacillati</taxon>
        <taxon>Bacillota</taxon>
        <taxon>Clostridia</taxon>
        <taxon>Lachnospirales</taxon>
        <taxon>Lachnospiraceae</taxon>
        <taxon>Parablautia</taxon>
    </lineage>
</organism>
<dbReference type="AlphaFoldDB" id="A0A3A9AKN4"/>
<keyword evidence="2" id="KW-0472">Membrane</keyword>
<evidence type="ECO:0000313" key="3">
    <source>
        <dbReference type="EMBL" id="RKI91947.1"/>
    </source>
</evidence>
<keyword evidence="2" id="KW-1133">Transmembrane helix</keyword>
<keyword evidence="1" id="KW-0175">Coiled coil</keyword>
<feature type="coiled-coil region" evidence="1">
    <location>
        <begin position="45"/>
        <end position="72"/>
    </location>
</feature>
<protein>
    <submittedName>
        <fullName evidence="3">Septum formation initiator family protein</fullName>
    </submittedName>
</protein>
<reference evidence="3 4" key="1">
    <citation type="submission" date="2018-09" db="EMBL/GenBank/DDBJ databases">
        <title>Murine metabolic-syndrome-specific gut microbial biobank.</title>
        <authorList>
            <person name="Liu C."/>
        </authorList>
    </citation>
    <scope>NUCLEOTIDE SEQUENCE [LARGE SCALE GENOMIC DNA]</scope>
    <source>
        <strain evidence="3 4">0.1xD8-82</strain>
    </source>
</reference>
<dbReference type="EMBL" id="RAYQ01000006">
    <property type="protein sequence ID" value="RKI91947.1"/>
    <property type="molecule type" value="Genomic_DNA"/>
</dbReference>
<keyword evidence="2" id="KW-0812">Transmembrane</keyword>
<sequence>MARKAARVAHRKKRQNRFGMFLVSVVVIMLLVVVTFNSVGLMAKRGTYRQKEAALEEQIAAEEERAQEIEEFEKYTHTKKYIEEIARDKLGLVYEGEIVFRDEN</sequence>
<evidence type="ECO:0000256" key="2">
    <source>
        <dbReference type="SAM" id="Phobius"/>
    </source>
</evidence>
<dbReference type="Pfam" id="PF04977">
    <property type="entry name" value="DivIC"/>
    <property type="match status" value="1"/>
</dbReference>
<dbReference type="RefSeq" id="WP_120468444.1">
    <property type="nucleotide sequence ID" value="NZ_CATAJS010000018.1"/>
</dbReference>
<dbReference type="Proteomes" id="UP000280696">
    <property type="component" value="Unassembled WGS sequence"/>
</dbReference>
<dbReference type="InterPro" id="IPR007060">
    <property type="entry name" value="FtsL/DivIC"/>
</dbReference>
<name>A0A3A9AKN4_9FIRM</name>
<accession>A0A3A9AKN4</accession>
<evidence type="ECO:0000256" key="1">
    <source>
        <dbReference type="SAM" id="Coils"/>
    </source>
</evidence>
<evidence type="ECO:0000313" key="4">
    <source>
        <dbReference type="Proteomes" id="UP000280696"/>
    </source>
</evidence>
<feature type="transmembrane region" description="Helical" evidence="2">
    <location>
        <begin position="21"/>
        <end position="43"/>
    </location>
</feature>
<gene>
    <name evidence="3" type="ORF">D7V94_07630</name>
</gene>